<dbReference type="GeneID" id="19155170"/>
<feature type="compositionally biased region" description="Polar residues" evidence="1">
    <location>
        <begin position="658"/>
        <end position="673"/>
    </location>
</feature>
<dbReference type="RefSeq" id="XP_007719371.1">
    <property type="nucleotide sequence ID" value="XM_007721181.1"/>
</dbReference>
<protein>
    <submittedName>
        <fullName evidence="2">Uncharacterized protein</fullName>
    </submittedName>
</protein>
<dbReference type="AlphaFoldDB" id="W9YQD9"/>
<evidence type="ECO:0000313" key="3">
    <source>
        <dbReference type="Proteomes" id="UP000019484"/>
    </source>
</evidence>
<reference evidence="2 3" key="1">
    <citation type="submission" date="2013-03" db="EMBL/GenBank/DDBJ databases">
        <title>The Genome Sequence of Capronia coronata CBS 617.96.</title>
        <authorList>
            <consortium name="The Broad Institute Genomics Platform"/>
            <person name="Cuomo C."/>
            <person name="de Hoog S."/>
            <person name="Gorbushina A."/>
            <person name="Walker B."/>
            <person name="Young S.K."/>
            <person name="Zeng Q."/>
            <person name="Gargeya S."/>
            <person name="Fitzgerald M."/>
            <person name="Haas B."/>
            <person name="Abouelleil A."/>
            <person name="Allen A.W."/>
            <person name="Alvarado L."/>
            <person name="Arachchi H.M."/>
            <person name="Berlin A.M."/>
            <person name="Chapman S.B."/>
            <person name="Gainer-Dewar J."/>
            <person name="Goldberg J."/>
            <person name="Griggs A."/>
            <person name="Gujja S."/>
            <person name="Hansen M."/>
            <person name="Howarth C."/>
            <person name="Imamovic A."/>
            <person name="Ireland A."/>
            <person name="Larimer J."/>
            <person name="McCowan C."/>
            <person name="Murphy C."/>
            <person name="Pearson M."/>
            <person name="Poon T.W."/>
            <person name="Priest M."/>
            <person name="Roberts A."/>
            <person name="Saif S."/>
            <person name="Shea T."/>
            <person name="Sisk P."/>
            <person name="Sykes S."/>
            <person name="Wortman J."/>
            <person name="Nusbaum C."/>
            <person name="Birren B."/>
        </authorList>
    </citation>
    <scope>NUCLEOTIDE SEQUENCE [LARGE SCALE GENOMIC DNA]</scope>
    <source>
        <strain evidence="2 3">CBS 617.96</strain>
    </source>
</reference>
<dbReference type="EMBL" id="AMWN01000001">
    <property type="protein sequence ID" value="EXJ95142.1"/>
    <property type="molecule type" value="Genomic_DNA"/>
</dbReference>
<feature type="region of interest" description="Disordered" evidence="1">
    <location>
        <begin position="1"/>
        <end position="25"/>
    </location>
</feature>
<feature type="compositionally biased region" description="Polar residues" evidence="1">
    <location>
        <begin position="387"/>
        <end position="413"/>
    </location>
</feature>
<evidence type="ECO:0000256" key="1">
    <source>
        <dbReference type="SAM" id="MobiDB-lite"/>
    </source>
</evidence>
<name>W9YQD9_9EURO</name>
<proteinExistence type="predicted"/>
<dbReference type="Proteomes" id="UP000019484">
    <property type="component" value="Unassembled WGS sequence"/>
</dbReference>
<feature type="region of interest" description="Disordered" evidence="1">
    <location>
        <begin position="648"/>
        <end position="673"/>
    </location>
</feature>
<feature type="compositionally biased region" description="Basic and acidic residues" evidence="1">
    <location>
        <begin position="183"/>
        <end position="195"/>
    </location>
</feature>
<feature type="compositionally biased region" description="Polar residues" evidence="1">
    <location>
        <begin position="711"/>
        <end position="729"/>
    </location>
</feature>
<gene>
    <name evidence="2" type="ORF">A1O1_00261</name>
</gene>
<feature type="region of interest" description="Disordered" evidence="1">
    <location>
        <begin position="374"/>
        <end position="497"/>
    </location>
</feature>
<feature type="region of interest" description="Disordered" evidence="1">
    <location>
        <begin position="161"/>
        <end position="200"/>
    </location>
</feature>
<sequence length="866" mass="97126">MQVPLRVPGKPNNHDQNRIQFTSPNHIPKDAGFRVHKYTSSQFETKELKALVVSAEIQDRIKTLKRKRLRTSPPIPARPDEQLFQRRLLVSDSRLENGHELRIRTGLPSAARTTPPEEQFFDRGPARLADLDPDKKGDAFERIHPDGWGKILPKQWVEEDFSDADSKDTEETRSVYSQDNGEEDRHRWDPRDLRTRPKTQNQPIKLVDSVVAYHVPEEDVRIQQFKNGFNIDGEIVSRPDATARPPLAILADRPCSPRARQHALPHANSDSRETQRFRSFHNCRTTLRDLLTENEVKPPGDPWQLPGQTQQFYRYNVDGIIDADLVGELRQYAGAGHSQDIMPVIMAADDRNRAPSLSQLEQAQSPLIPLPLKIRHRETKDPRETVSEFTSASGTKSNQTQTEAVPSLPTDSFWNIDAPTYQSSNRGNEFKQPIRTGAADSQSGLRSMPLVETSRSSPSPRSSWSSVVLQSEAQDEEMPTGPHRGAEDPENKAPDRESRACLFEQHESVKTPAAEVGSQTITPVYYFGSRQSPELNAKLEDGGLLGLDVHLWDTRNHKPGAITSLNSQDHEDLDADRALKTEIEDLLDMYFQPSDLDQNETLNEPEHEPDQKKRQQCRSQNQNPVIVQHYSGCSIKDDYLPATIHSTGSGPRFGFDSNVRSDSGSKSTATITRSPRELHRIEELDDDYQTPSIQQRSHHIAGKGLERVRTGSISNSLDLSPTTPITLSPQRRRARDIDPGSNTTSRSRHRDRDLRVFDHTDLKNPAMACTGRPGIVNNRSKPSDAAVPNFPQPAKDSSTPFGPTSSSSSPSSPSSRSVIHASAVTPYRNRANGAKITSFPSVSEDRVARPIMVPVTFLNRDGRNWI</sequence>
<feature type="compositionally biased region" description="Low complexity" evidence="1">
    <location>
        <begin position="454"/>
        <end position="466"/>
    </location>
</feature>
<feature type="compositionally biased region" description="Low complexity" evidence="1">
    <location>
        <begin position="797"/>
        <end position="817"/>
    </location>
</feature>
<feature type="compositionally biased region" description="Basic and acidic residues" evidence="1">
    <location>
        <begin position="164"/>
        <end position="173"/>
    </location>
</feature>
<organism evidence="2 3">
    <name type="scientific">Capronia coronata CBS 617.96</name>
    <dbReference type="NCBI Taxonomy" id="1182541"/>
    <lineage>
        <taxon>Eukaryota</taxon>
        <taxon>Fungi</taxon>
        <taxon>Dikarya</taxon>
        <taxon>Ascomycota</taxon>
        <taxon>Pezizomycotina</taxon>
        <taxon>Eurotiomycetes</taxon>
        <taxon>Chaetothyriomycetidae</taxon>
        <taxon>Chaetothyriales</taxon>
        <taxon>Herpotrichiellaceae</taxon>
        <taxon>Capronia</taxon>
    </lineage>
</organism>
<evidence type="ECO:0000313" key="2">
    <source>
        <dbReference type="EMBL" id="EXJ95142.1"/>
    </source>
</evidence>
<comment type="caution">
    <text evidence="2">The sequence shown here is derived from an EMBL/GenBank/DDBJ whole genome shotgun (WGS) entry which is preliminary data.</text>
</comment>
<feature type="compositionally biased region" description="Basic and acidic residues" evidence="1">
    <location>
        <begin position="750"/>
        <end position="762"/>
    </location>
</feature>
<feature type="compositionally biased region" description="Basic and acidic residues" evidence="1">
    <location>
        <begin position="484"/>
        <end position="497"/>
    </location>
</feature>
<feature type="compositionally biased region" description="Basic and acidic residues" evidence="1">
    <location>
        <begin position="604"/>
        <end position="613"/>
    </location>
</feature>
<dbReference type="HOGENOM" id="CLU_330933_0_0_1"/>
<keyword evidence="3" id="KW-1185">Reference proteome</keyword>
<feature type="region of interest" description="Disordered" evidence="1">
    <location>
        <begin position="686"/>
        <end position="819"/>
    </location>
</feature>
<dbReference type="OrthoDB" id="4161833at2759"/>
<feature type="region of interest" description="Disordered" evidence="1">
    <location>
        <begin position="596"/>
        <end position="623"/>
    </location>
</feature>
<accession>W9YQD9</accession>